<evidence type="ECO:0000313" key="5">
    <source>
        <dbReference type="Proteomes" id="UP000642014"/>
    </source>
</evidence>
<feature type="transmembrane region" description="Helical" evidence="1">
    <location>
        <begin position="20"/>
        <end position="41"/>
    </location>
</feature>
<accession>A0AAV4KNT9</accession>
<evidence type="ECO:0000256" key="1">
    <source>
        <dbReference type="SAM" id="Phobius"/>
    </source>
</evidence>
<protein>
    <recommendedName>
        <fullName evidence="6">Sulfite exporter TauE/SafE family protein</fullName>
    </recommendedName>
</protein>
<gene>
    <name evidence="3" type="ORF">CP977_12370</name>
    <name evidence="2" type="ORF">GCM10010497_43460</name>
</gene>
<dbReference type="Proteomes" id="UP000642014">
    <property type="component" value="Unassembled WGS sequence"/>
</dbReference>
<feature type="transmembrane region" description="Helical" evidence="1">
    <location>
        <begin position="106"/>
        <end position="130"/>
    </location>
</feature>
<sequence length="313" mass="32001">MPPQGFMPVRPPDGGNAAVFTVGAVAIGAEAVIAALVGILYSLQFESHGGEGGLGWLFGAVFALVLLAVISTIAGLVGSATAVLPLVLLGRAVARRTGRRDSWRLTLATVAVVAVALALLIGSCILPAGFDGPGDLLVYPVLALGLIIGSAPATLYARAAGNPGKPGARWRVLGSVALGGLGLLAVTLAAGAAAYGSGILKIYEPPRLTEADMVGTWTDGDGGSLRFEADGTVTAKGVNEHGATGERSGARDCTGKWQLAENEGVDRPYELGIADCEGLSFGWDIGGTEEHPTVFTWIGEPDSGERYVLARQR</sequence>
<reference evidence="2 5" key="1">
    <citation type="journal article" date="2014" name="Int. J. Syst. Evol. Microbiol.">
        <title>Complete genome sequence of Corynebacterium casei LMG S-19264T (=DSM 44701T), isolated from a smear-ripened cheese.</title>
        <authorList>
            <consortium name="US DOE Joint Genome Institute (JGI-PGF)"/>
            <person name="Walter F."/>
            <person name="Albersmeier A."/>
            <person name="Kalinowski J."/>
            <person name="Ruckert C."/>
        </authorList>
    </citation>
    <scope>NUCLEOTIDE SEQUENCE [LARGE SCALE GENOMIC DNA]</scope>
    <source>
        <strain evidence="2 5">JCM 4205</strain>
    </source>
</reference>
<evidence type="ECO:0000313" key="3">
    <source>
        <dbReference type="EMBL" id="QEV32864.1"/>
    </source>
</evidence>
<evidence type="ECO:0008006" key="6">
    <source>
        <dbReference type="Google" id="ProtNLM"/>
    </source>
</evidence>
<proteinExistence type="predicted"/>
<evidence type="ECO:0000313" key="4">
    <source>
        <dbReference type="Proteomes" id="UP000326029"/>
    </source>
</evidence>
<keyword evidence="1" id="KW-1133">Transmembrane helix</keyword>
<name>A0AAV4KNT9_9ACTN</name>
<keyword evidence="1" id="KW-0812">Transmembrane</keyword>
<keyword evidence="4" id="KW-1185">Reference proteome</keyword>
<feature type="transmembrane region" description="Helical" evidence="1">
    <location>
        <begin position="53"/>
        <end position="70"/>
    </location>
</feature>
<dbReference type="Proteomes" id="UP000326029">
    <property type="component" value="Chromosome"/>
</dbReference>
<feature type="transmembrane region" description="Helical" evidence="1">
    <location>
        <begin position="136"/>
        <end position="160"/>
    </location>
</feature>
<reference evidence="3 4" key="2">
    <citation type="submission" date="2017-09" db="EMBL/GenBank/DDBJ databases">
        <authorList>
            <person name="Lee N."/>
            <person name="Cho B.-K."/>
        </authorList>
    </citation>
    <scope>NUCLEOTIDE SEQUENCE [LARGE SCALE GENOMIC DNA]</scope>
    <source>
        <strain evidence="3 4">ATCC 19740</strain>
    </source>
</reference>
<reference evidence="2" key="3">
    <citation type="submission" date="2023-08" db="EMBL/GenBank/DDBJ databases">
        <authorList>
            <person name="Sun Q."/>
            <person name="Ohkuma M."/>
        </authorList>
    </citation>
    <scope>NUCLEOTIDE SEQUENCE</scope>
    <source>
        <strain evidence="2">JCM 4205</strain>
    </source>
</reference>
<organism evidence="2 5">
    <name type="scientific">Streptomyces cinereoruber</name>
    <dbReference type="NCBI Taxonomy" id="67260"/>
    <lineage>
        <taxon>Bacteria</taxon>
        <taxon>Bacillati</taxon>
        <taxon>Actinomycetota</taxon>
        <taxon>Actinomycetes</taxon>
        <taxon>Kitasatosporales</taxon>
        <taxon>Streptomycetaceae</taxon>
        <taxon>Streptomyces</taxon>
    </lineage>
</organism>
<dbReference type="EMBL" id="CP023693">
    <property type="protein sequence ID" value="QEV32864.1"/>
    <property type="molecule type" value="Genomic_DNA"/>
</dbReference>
<evidence type="ECO:0000313" key="2">
    <source>
        <dbReference type="EMBL" id="GGR35943.1"/>
    </source>
</evidence>
<dbReference type="AlphaFoldDB" id="A0AAV4KNT9"/>
<feature type="transmembrane region" description="Helical" evidence="1">
    <location>
        <begin position="172"/>
        <end position="195"/>
    </location>
</feature>
<dbReference type="EMBL" id="BMSJ01000008">
    <property type="protein sequence ID" value="GGR35943.1"/>
    <property type="molecule type" value="Genomic_DNA"/>
</dbReference>
<keyword evidence="1" id="KW-0472">Membrane</keyword>